<dbReference type="Pfam" id="PF01248">
    <property type="entry name" value="Ribosomal_L7Ae"/>
    <property type="match status" value="1"/>
</dbReference>
<dbReference type="STRING" id="926571.NVIE_013490"/>
<dbReference type="KEGG" id="nvn:NVIE_013490"/>
<dbReference type="OrthoDB" id="10759at2157"/>
<dbReference type="GO" id="GO:0005840">
    <property type="term" value="C:ribosome"/>
    <property type="evidence" value="ECO:0007669"/>
    <property type="project" value="UniProtKB-KW"/>
</dbReference>
<evidence type="ECO:0000256" key="1">
    <source>
        <dbReference type="ARBA" id="ARBA00022980"/>
    </source>
</evidence>
<feature type="domain" description="Ribosomal protein eL8/eL30/eS12/Gadd45" evidence="3">
    <location>
        <begin position="3"/>
        <end position="92"/>
    </location>
</feature>
<dbReference type="Proteomes" id="UP000027093">
    <property type="component" value="Chromosome"/>
</dbReference>
<keyword evidence="1 4" id="KW-0689">Ribosomal protein</keyword>
<dbReference type="InterPro" id="IPR004038">
    <property type="entry name" value="Ribosomal_eL8/eL30/eS12/Gad45"/>
</dbReference>
<evidence type="ECO:0000313" key="4">
    <source>
        <dbReference type="EMBL" id="AIC15587.1"/>
    </source>
</evidence>
<dbReference type="InterPro" id="IPR029064">
    <property type="entry name" value="Ribosomal_eL30-like_sf"/>
</dbReference>
<dbReference type="GO" id="GO:1990904">
    <property type="term" value="C:ribonucleoprotein complex"/>
    <property type="evidence" value="ECO:0007669"/>
    <property type="project" value="UniProtKB-KW"/>
</dbReference>
<proteinExistence type="predicted"/>
<evidence type="ECO:0000313" key="5">
    <source>
        <dbReference type="Proteomes" id="UP000027093"/>
    </source>
</evidence>
<reference evidence="4 5" key="1">
    <citation type="journal article" date="2014" name="Int. J. Syst. Evol. Microbiol.">
        <title>Nitrososphaera viennensis gen. nov., sp. nov., an aerobic and mesophilic, ammonia-oxidizing archaeon from soil and a member of the archaeal phylum Thaumarchaeota.</title>
        <authorList>
            <person name="Stieglmeier M."/>
            <person name="Klingl A."/>
            <person name="Alves R.J."/>
            <person name="Rittmann S.K."/>
            <person name="Melcher M."/>
            <person name="Leisch N."/>
            <person name="Schleper C."/>
        </authorList>
    </citation>
    <scope>NUCLEOTIDE SEQUENCE [LARGE SCALE GENOMIC DNA]</scope>
    <source>
        <strain evidence="4">EN76</strain>
    </source>
</reference>
<accession>A0A060HQY6</accession>
<evidence type="ECO:0000256" key="2">
    <source>
        <dbReference type="ARBA" id="ARBA00023274"/>
    </source>
</evidence>
<dbReference type="GeneID" id="74946609"/>
<dbReference type="SUPFAM" id="SSF55315">
    <property type="entry name" value="L30e-like"/>
    <property type="match status" value="1"/>
</dbReference>
<gene>
    <name evidence="4" type="primary">rpl30e</name>
    <name evidence="4" type="ORF">NVIE_013490</name>
</gene>
<dbReference type="EMBL" id="CP007536">
    <property type="protein sequence ID" value="AIC15587.1"/>
    <property type="molecule type" value="Genomic_DNA"/>
</dbReference>
<keyword evidence="2" id="KW-0687">Ribonucleoprotein</keyword>
<dbReference type="HOGENOM" id="CLU_130502_1_0_2"/>
<evidence type="ECO:0000259" key="3">
    <source>
        <dbReference type="Pfam" id="PF01248"/>
    </source>
</evidence>
<name>A0A060HQY6_9ARCH</name>
<sequence>MKTIEKVIKDAVAASKYKSGVKEVLQSAKSSKLVIVSKSLDAGDRAKLDEQAKSAGVAVYEFDGNSVQLGKLCNKPFRITAIAIKGATDAEVKAVMAEQAK</sequence>
<dbReference type="GO" id="GO:0003723">
    <property type="term" value="F:RNA binding"/>
    <property type="evidence" value="ECO:0007669"/>
    <property type="project" value="InterPro"/>
</dbReference>
<dbReference type="InterPro" id="IPR039109">
    <property type="entry name" value="Ribosomal_eL30-like"/>
</dbReference>
<keyword evidence="5" id="KW-1185">Reference proteome</keyword>
<dbReference type="AlphaFoldDB" id="A0A060HQY6"/>
<dbReference type="RefSeq" id="WP_075054560.1">
    <property type="nucleotide sequence ID" value="NZ_CP007536.1"/>
</dbReference>
<dbReference type="Gene3D" id="3.30.1330.30">
    <property type="match status" value="1"/>
</dbReference>
<dbReference type="PANTHER" id="PTHR11449">
    <property type="entry name" value="RIBOSOMAL PROTEIN L30"/>
    <property type="match status" value="1"/>
</dbReference>
<organism evidence="4 5">
    <name type="scientific">Nitrososphaera viennensis EN76</name>
    <dbReference type="NCBI Taxonomy" id="926571"/>
    <lineage>
        <taxon>Archaea</taxon>
        <taxon>Nitrososphaerota</taxon>
        <taxon>Nitrososphaeria</taxon>
        <taxon>Nitrososphaerales</taxon>
        <taxon>Nitrososphaeraceae</taxon>
        <taxon>Nitrososphaera</taxon>
    </lineage>
</organism>
<protein>
    <submittedName>
        <fullName evidence="4">50S ribosomal protein L30e</fullName>
    </submittedName>
</protein>